<reference evidence="1 2" key="1">
    <citation type="submission" date="2024-01" db="EMBL/GenBank/DDBJ databases">
        <title>Comparative genomics of Cryptococcus and Kwoniella reveals pathogenesis evolution and contrasting modes of karyotype evolution via chromosome fusion or intercentromeric recombination.</title>
        <authorList>
            <person name="Coelho M.A."/>
            <person name="David-Palma M."/>
            <person name="Shea T."/>
            <person name="Bowers K."/>
            <person name="McGinley-Smith S."/>
            <person name="Mohammad A.W."/>
            <person name="Gnirke A."/>
            <person name="Yurkov A.M."/>
            <person name="Nowrousian M."/>
            <person name="Sun S."/>
            <person name="Cuomo C.A."/>
            <person name="Heitman J."/>
        </authorList>
    </citation>
    <scope>NUCLEOTIDE SEQUENCE [LARGE SCALE GENOMIC DNA]</scope>
    <source>
        <strain evidence="1 2">CBS 6074</strain>
    </source>
</reference>
<dbReference type="Proteomes" id="UP001355207">
    <property type="component" value="Chromosome 3"/>
</dbReference>
<organism evidence="1 2">
    <name type="scientific">Kwoniella dendrophila CBS 6074</name>
    <dbReference type="NCBI Taxonomy" id="1295534"/>
    <lineage>
        <taxon>Eukaryota</taxon>
        <taxon>Fungi</taxon>
        <taxon>Dikarya</taxon>
        <taxon>Basidiomycota</taxon>
        <taxon>Agaricomycotina</taxon>
        <taxon>Tremellomycetes</taxon>
        <taxon>Tremellales</taxon>
        <taxon>Cryptococcaceae</taxon>
        <taxon>Kwoniella</taxon>
    </lineage>
</organism>
<accession>A0AAX4JRE9</accession>
<protein>
    <recommendedName>
        <fullName evidence="3">F-box domain-containing protein</fullName>
    </recommendedName>
</protein>
<proteinExistence type="predicted"/>
<gene>
    <name evidence="1" type="ORF">L201_002378</name>
</gene>
<dbReference type="GeneID" id="91093050"/>
<dbReference type="AlphaFoldDB" id="A0AAX4JRE9"/>
<keyword evidence="2" id="KW-1185">Reference proteome</keyword>
<dbReference type="EMBL" id="CP144100">
    <property type="protein sequence ID" value="WWC87488.1"/>
    <property type="molecule type" value="Genomic_DNA"/>
</dbReference>
<evidence type="ECO:0000313" key="2">
    <source>
        <dbReference type="Proteomes" id="UP001355207"/>
    </source>
</evidence>
<sequence>MSSTVSAEATFTTESGKKLPSPAIHNILSFLQQRRQTNTLSRLATCSKTFYKLVIPYVYKDVYVDGPGFGELLRPLIQLKPEQAYAIFRKLPSQLPEDVWTLQQGLRIRWTLSPIQKLRIVQRNDDITLGNMTTIKEIASILNDLIDERLLPNLDKLSFYLNIIDQVYVDEILNITEVLSKSCNELSLCIEQRAGKSGWFPMPKFCQDLRIKENGLVYHSINSDIALVHSNVNPRVSFSKARSYAGSNNGHMGDNKEIINDQVLTCTGAAMGVDGNENSRWRIIRGHGYDRFTDEDCRKFKGYLMKELAEQFADNGYGSPMEKARKKCIREWPDTAEWVFGEESLIEPPCEACGRPV</sequence>
<evidence type="ECO:0008006" key="3">
    <source>
        <dbReference type="Google" id="ProtNLM"/>
    </source>
</evidence>
<name>A0AAX4JRE9_9TREE</name>
<dbReference type="RefSeq" id="XP_066074251.1">
    <property type="nucleotide sequence ID" value="XM_066218154.1"/>
</dbReference>
<evidence type="ECO:0000313" key="1">
    <source>
        <dbReference type="EMBL" id="WWC87488.1"/>
    </source>
</evidence>